<reference evidence="2 3" key="1">
    <citation type="submission" date="2023-02" db="EMBL/GenBank/DDBJ databases">
        <title>Novel Oscillospiraceae bacterial genomes.</title>
        <authorList>
            <person name="Srinivasan S."/>
            <person name="Austin M.N."/>
            <person name="Fiedler T.L."/>
            <person name="Strenk S.M."/>
            <person name="Agnew K.J."/>
            <person name="Nagana Gowda G.A."/>
            <person name="Raftery D."/>
            <person name="Beamer M.A."/>
            <person name="Achilles S.L."/>
            <person name="Wiesenfeld H.C."/>
            <person name="Fredricks D.N."/>
            <person name="Hillier S.L."/>
        </authorList>
    </citation>
    <scope>NUCLEOTIDE SEQUENCE [LARGE SCALE GENOMIC DNA]</scope>
    <source>
        <strain evidence="2 3">CHIC02 1186E3-8</strain>
    </source>
</reference>
<keyword evidence="1" id="KW-0472">Membrane</keyword>
<keyword evidence="1" id="KW-1133">Transmembrane helix</keyword>
<sequence>MSINEQSRPIRPYHDTLVNLVLAGLFAAISYVVFVFLRVDINIGVTKTSFHAANTLVVLAPLLIAAPYGLLGPAIGLFLADMFSGYAHVAPETLILKIVMAAVCYYSFKALSRNTPTESTRHYLNATIAMIAGLVTNAILAPVSSYFYHTYLLGSATSPAKIFVKISAGVTWFNAVLSAILGAVIYVALYKALKHSHLKHFFH</sequence>
<feature type="transmembrane region" description="Helical" evidence="1">
    <location>
        <begin position="17"/>
        <end position="37"/>
    </location>
</feature>
<dbReference type="RefSeq" id="WP_315569779.1">
    <property type="nucleotide sequence ID" value="NZ_CP118866.1"/>
</dbReference>
<dbReference type="InterPro" id="IPR009825">
    <property type="entry name" value="ECF_substrate-spec-like"/>
</dbReference>
<dbReference type="Pfam" id="PF07155">
    <property type="entry name" value="ECF-ribofla_trS"/>
    <property type="match status" value="1"/>
</dbReference>
<evidence type="ECO:0000313" key="3">
    <source>
        <dbReference type="Proteomes" id="UP001220478"/>
    </source>
</evidence>
<evidence type="ECO:0000256" key="1">
    <source>
        <dbReference type="SAM" id="Phobius"/>
    </source>
</evidence>
<evidence type="ECO:0000313" key="2">
    <source>
        <dbReference type="EMBL" id="WEG35964.1"/>
    </source>
</evidence>
<feature type="transmembrane region" description="Helical" evidence="1">
    <location>
        <begin position="86"/>
        <end position="108"/>
    </location>
</feature>
<keyword evidence="3" id="KW-1185">Reference proteome</keyword>
<accession>A0ABY8C8X6</accession>
<dbReference type="Proteomes" id="UP001220478">
    <property type="component" value="Chromosome"/>
</dbReference>
<feature type="transmembrane region" description="Helical" evidence="1">
    <location>
        <begin position="128"/>
        <end position="149"/>
    </location>
</feature>
<feature type="transmembrane region" description="Helical" evidence="1">
    <location>
        <begin position="58"/>
        <end position="80"/>
    </location>
</feature>
<protein>
    <submittedName>
        <fullName evidence="2">ECF transporter S component</fullName>
    </submittedName>
</protein>
<gene>
    <name evidence="2" type="ORF">PYS61_01985</name>
</gene>
<feature type="transmembrane region" description="Helical" evidence="1">
    <location>
        <begin position="169"/>
        <end position="189"/>
    </location>
</feature>
<name>A0ABY8C8X6_9FIRM</name>
<dbReference type="EMBL" id="CP118868">
    <property type="protein sequence ID" value="WEG35964.1"/>
    <property type="molecule type" value="Genomic_DNA"/>
</dbReference>
<keyword evidence="1" id="KW-0812">Transmembrane</keyword>
<organism evidence="2 3">
    <name type="scientific">Amygdalobacter indicium</name>
    <dbReference type="NCBI Taxonomy" id="3029272"/>
    <lineage>
        <taxon>Bacteria</taxon>
        <taxon>Bacillati</taxon>
        <taxon>Bacillota</taxon>
        <taxon>Clostridia</taxon>
        <taxon>Eubacteriales</taxon>
        <taxon>Oscillospiraceae</taxon>
        <taxon>Amygdalobacter</taxon>
    </lineage>
</organism>
<dbReference type="Gene3D" id="1.10.1760.20">
    <property type="match status" value="1"/>
</dbReference>
<proteinExistence type="predicted"/>